<evidence type="ECO:0000313" key="2">
    <source>
        <dbReference type="EMBL" id="KAK7840075.1"/>
    </source>
</evidence>
<feature type="region of interest" description="Disordered" evidence="1">
    <location>
        <begin position="1"/>
        <end position="37"/>
    </location>
</feature>
<sequence>MQNSDKKACFSRPASASVSTATAEPINSQKSYHQSRRKDTTLILQWKLESEAALKWNFSISMNLSLGSLYGCFAFHLYTNGE</sequence>
<keyword evidence="3" id="KW-1185">Reference proteome</keyword>
<dbReference type="AlphaFoldDB" id="A0AAW0KMU5"/>
<protein>
    <submittedName>
        <fullName evidence="2">Uncharacterized protein</fullName>
    </submittedName>
</protein>
<reference evidence="2 3" key="1">
    <citation type="journal article" date="2018" name="Sci. Data">
        <title>The draft genome sequence of cork oak.</title>
        <authorList>
            <person name="Ramos A.M."/>
            <person name="Usie A."/>
            <person name="Barbosa P."/>
            <person name="Barros P.M."/>
            <person name="Capote T."/>
            <person name="Chaves I."/>
            <person name="Simoes F."/>
            <person name="Abreu I."/>
            <person name="Carrasquinho I."/>
            <person name="Faro C."/>
            <person name="Guimaraes J.B."/>
            <person name="Mendonca D."/>
            <person name="Nobrega F."/>
            <person name="Rodrigues L."/>
            <person name="Saibo N.J.M."/>
            <person name="Varela M.C."/>
            <person name="Egas C."/>
            <person name="Matos J."/>
            <person name="Miguel C.M."/>
            <person name="Oliveira M.M."/>
            <person name="Ricardo C.P."/>
            <person name="Goncalves S."/>
        </authorList>
    </citation>
    <scope>NUCLEOTIDE SEQUENCE [LARGE SCALE GENOMIC DNA]</scope>
    <source>
        <strain evidence="3">cv. HL8</strain>
    </source>
</reference>
<evidence type="ECO:0000313" key="3">
    <source>
        <dbReference type="Proteomes" id="UP000237347"/>
    </source>
</evidence>
<comment type="caution">
    <text evidence="2">The sequence shown here is derived from an EMBL/GenBank/DDBJ whole genome shotgun (WGS) entry which is preliminary data.</text>
</comment>
<name>A0AAW0KMU5_QUESU</name>
<accession>A0AAW0KMU5</accession>
<dbReference type="EMBL" id="PKMF04000269">
    <property type="protein sequence ID" value="KAK7840075.1"/>
    <property type="molecule type" value="Genomic_DNA"/>
</dbReference>
<proteinExistence type="predicted"/>
<feature type="compositionally biased region" description="Polar residues" evidence="1">
    <location>
        <begin position="14"/>
        <end position="32"/>
    </location>
</feature>
<gene>
    <name evidence="2" type="ORF">CFP56_017166</name>
</gene>
<organism evidence="2 3">
    <name type="scientific">Quercus suber</name>
    <name type="common">Cork oak</name>
    <dbReference type="NCBI Taxonomy" id="58331"/>
    <lineage>
        <taxon>Eukaryota</taxon>
        <taxon>Viridiplantae</taxon>
        <taxon>Streptophyta</taxon>
        <taxon>Embryophyta</taxon>
        <taxon>Tracheophyta</taxon>
        <taxon>Spermatophyta</taxon>
        <taxon>Magnoliopsida</taxon>
        <taxon>eudicotyledons</taxon>
        <taxon>Gunneridae</taxon>
        <taxon>Pentapetalae</taxon>
        <taxon>rosids</taxon>
        <taxon>fabids</taxon>
        <taxon>Fagales</taxon>
        <taxon>Fagaceae</taxon>
        <taxon>Quercus</taxon>
    </lineage>
</organism>
<dbReference type="Proteomes" id="UP000237347">
    <property type="component" value="Unassembled WGS sequence"/>
</dbReference>
<evidence type="ECO:0000256" key="1">
    <source>
        <dbReference type="SAM" id="MobiDB-lite"/>
    </source>
</evidence>